<proteinExistence type="inferred from homology"/>
<dbReference type="PANTHER" id="PTHR30097:SF4">
    <property type="entry name" value="SLR6042 PROTEIN"/>
    <property type="match status" value="1"/>
</dbReference>
<dbReference type="RefSeq" id="WP_169228990.1">
    <property type="nucleotide sequence ID" value="NZ_JABBGC010000004.1"/>
</dbReference>
<dbReference type="Gene3D" id="1.10.287.470">
    <property type="entry name" value="Helix hairpin bin"/>
    <property type="match status" value="1"/>
</dbReference>
<dbReference type="NCBIfam" id="TIGR01730">
    <property type="entry name" value="RND_mfp"/>
    <property type="match status" value="1"/>
</dbReference>
<organism evidence="3 4">
    <name type="scientific">Chitinophaga fulva</name>
    <dbReference type="NCBI Taxonomy" id="2728842"/>
    <lineage>
        <taxon>Bacteria</taxon>
        <taxon>Pseudomonadati</taxon>
        <taxon>Bacteroidota</taxon>
        <taxon>Chitinophagia</taxon>
        <taxon>Chitinophagales</taxon>
        <taxon>Chitinophagaceae</taxon>
        <taxon>Chitinophaga</taxon>
    </lineage>
</organism>
<dbReference type="InterPro" id="IPR006143">
    <property type="entry name" value="RND_pump_MFP"/>
</dbReference>
<gene>
    <name evidence="3" type="ORF">HHL17_32685</name>
</gene>
<dbReference type="Proteomes" id="UP000583266">
    <property type="component" value="Unassembled WGS sequence"/>
</dbReference>
<dbReference type="GO" id="GO:0022857">
    <property type="term" value="F:transmembrane transporter activity"/>
    <property type="evidence" value="ECO:0007669"/>
    <property type="project" value="InterPro"/>
</dbReference>
<protein>
    <submittedName>
        <fullName evidence="3">Efflux RND transporter periplasmic adaptor subunit</fullName>
    </submittedName>
</protein>
<evidence type="ECO:0000256" key="1">
    <source>
        <dbReference type="ARBA" id="ARBA00009477"/>
    </source>
</evidence>
<comment type="similarity">
    <text evidence="1">Belongs to the membrane fusion protein (MFP) (TC 8.A.1) family.</text>
</comment>
<dbReference type="InterPro" id="IPR051909">
    <property type="entry name" value="MFP_Cation_Efflux"/>
</dbReference>
<keyword evidence="4" id="KW-1185">Reference proteome</keyword>
<dbReference type="PROSITE" id="PS51257">
    <property type="entry name" value="PROKAR_LIPOPROTEIN"/>
    <property type="match status" value="1"/>
</dbReference>
<dbReference type="GO" id="GO:0060003">
    <property type="term" value="P:copper ion export"/>
    <property type="evidence" value="ECO:0007669"/>
    <property type="project" value="TreeGrafter"/>
</dbReference>
<evidence type="ECO:0000313" key="4">
    <source>
        <dbReference type="Proteomes" id="UP000583266"/>
    </source>
</evidence>
<keyword evidence="2" id="KW-0813">Transport</keyword>
<dbReference type="SUPFAM" id="SSF111369">
    <property type="entry name" value="HlyD-like secretion proteins"/>
    <property type="match status" value="1"/>
</dbReference>
<dbReference type="GO" id="GO:0016020">
    <property type="term" value="C:membrane"/>
    <property type="evidence" value="ECO:0007669"/>
    <property type="project" value="InterPro"/>
</dbReference>
<sequence length="383" mass="42402">MRKIFIYIAITGFLYACNNKPAAEKTTAENKPAPDNNTVTLDSVQKKNAGIVLDTVRMVNMHATLRATGTVDVPPQNLISISFPMGGYLKSTRLLPGSQVSRGETIGTMEDQSYVQLQQEYLTAKANMEYLSADMDRQRTLSEADAISKKRYQQVLNEYKTAQVMLKSVGEKLRIININPDKLTVGNISRTAPLYSPINGYVTKVNVNIGRYVMPADVMFELVNPEDIHAAITVFEKDIPSFHKGLKGKVTLVDRPDKVYDIETILVTKNINDNRSGLIHCHFENPGHDLLPGMFLNATFDMDNQQALAVPEDAVVRYMGKEYVFTTKDGNSFTLVPVNTGLKESKMIQLLPGGKDLTNEKIVTTGAYSLLGKLKNTGEGADE</sequence>
<dbReference type="GO" id="GO:0030313">
    <property type="term" value="C:cell envelope"/>
    <property type="evidence" value="ECO:0007669"/>
    <property type="project" value="TreeGrafter"/>
</dbReference>
<name>A0A848H2F4_9BACT</name>
<dbReference type="AlphaFoldDB" id="A0A848H2F4"/>
<dbReference type="Gene3D" id="2.40.420.20">
    <property type="match status" value="1"/>
</dbReference>
<dbReference type="EMBL" id="JABBGC010000004">
    <property type="protein sequence ID" value="NML41988.1"/>
    <property type="molecule type" value="Genomic_DNA"/>
</dbReference>
<dbReference type="PANTHER" id="PTHR30097">
    <property type="entry name" value="CATION EFFLUX SYSTEM PROTEIN CUSB"/>
    <property type="match status" value="1"/>
</dbReference>
<reference evidence="3 4" key="1">
    <citation type="submission" date="2020-04" db="EMBL/GenBank/DDBJ databases">
        <title>Chitinophaga sp. G-6-1-13 sp. nov., isolated from soil.</title>
        <authorList>
            <person name="Dahal R.H."/>
            <person name="Chaudhary D.K."/>
        </authorList>
    </citation>
    <scope>NUCLEOTIDE SEQUENCE [LARGE SCALE GENOMIC DNA]</scope>
    <source>
        <strain evidence="3 4">G-6-1-13</strain>
    </source>
</reference>
<dbReference type="GO" id="GO:0015679">
    <property type="term" value="P:plasma membrane copper ion transport"/>
    <property type="evidence" value="ECO:0007669"/>
    <property type="project" value="TreeGrafter"/>
</dbReference>
<evidence type="ECO:0000313" key="3">
    <source>
        <dbReference type="EMBL" id="NML41988.1"/>
    </source>
</evidence>
<comment type="caution">
    <text evidence="3">The sequence shown here is derived from an EMBL/GenBank/DDBJ whole genome shotgun (WGS) entry which is preliminary data.</text>
</comment>
<dbReference type="Gene3D" id="2.40.30.170">
    <property type="match status" value="1"/>
</dbReference>
<evidence type="ECO:0000256" key="2">
    <source>
        <dbReference type="ARBA" id="ARBA00022448"/>
    </source>
</evidence>
<accession>A0A848H2F4</accession>